<proteinExistence type="predicted"/>
<name>A0A9P6SN85_9HELO</name>
<dbReference type="OrthoDB" id="3354680at2759"/>
<comment type="caution">
    <text evidence="1">The sequence shown here is derived from an EMBL/GenBank/DDBJ whole genome shotgun (WGS) entry which is preliminary data.</text>
</comment>
<sequence>MAIVLRNKFFLASALSLPATAILVKLFLHNHPLSSFRTRTIESTETLSPTSATSFSIHNLVDPNNHLGIVDSRSIRLLKSQVGSYPVEEILARFLKGFFGGWVFTPERLLIASLNGIGMKFIPVQFSKIKPKGPTLSSLGDFSSTELPPRHTMLWGCSFIVLDYQIISPSPTHLDDAPPSFIEIGFGDDRKRFAGLHRFEVTRSRDGGATICFSSFSCNPTVNKAPFPKWIFRFHLFYAQCLFRDGIREVLST</sequence>
<evidence type="ECO:0000313" key="1">
    <source>
        <dbReference type="EMBL" id="KAG0645644.1"/>
    </source>
</evidence>
<organism evidence="1 2">
    <name type="scientific">Hyphodiscus hymeniophilus</name>
    <dbReference type="NCBI Taxonomy" id="353542"/>
    <lineage>
        <taxon>Eukaryota</taxon>
        <taxon>Fungi</taxon>
        <taxon>Dikarya</taxon>
        <taxon>Ascomycota</taxon>
        <taxon>Pezizomycotina</taxon>
        <taxon>Leotiomycetes</taxon>
        <taxon>Helotiales</taxon>
        <taxon>Hyphodiscaceae</taxon>
        <taxon>Hyphodiscus</taxon>
    </lineage>
</organism>
<gene>
    <name evidence="1" type="ORF">D0Z07_8610</name>
</gene>
<evidence type="ECO:0000313" key="2">
    <source>
        <dbReference type="Proteomes" id="UP000785200"/>
    </source>
</evidence>
<reference evidence="1" key="1">
    <citation type="submission" date="2019-07" db="EMBL/GenBank/DDBJ databases">
        <title>Hyphodiscus hymeniophilus genome sequencing and assembly.</title>
        <authorList>
            <person name="Kramer G."/>
            <person name="Nodwell J."/>
        </authorList>
    </citation>
    <scope>NUCLEOTIDE SEQUENCE</scope>
    <source>
        <strain evidence="1">ATCC 34498</strain>
    </source>
</reference>
<dbReference type="Proteomes" id="UP000785200">
    <property type="component" value="Unassembled WGS sequence"/>
</dbReference>
<dbReference type="AlphaFoldDB" id="A0A9P6SN85"/>
<protein>
    <submittedName>
        <fullName evidence="1">Uncharacterized protein</fullName>
    </submittedName>
</protein>
<accession>A0A9P6SN85</accession>
<dbReference type="EMBL" id="VNKQ01000018">
    <property type="protein sequence ID" value="KAG0645644.1"/>
    <property type="molecule type" value="Genomic_DNA"/>
</dbReference>
<keyword evidence="2" id="KW-1185">Reference proteome</keyword>